<dbReference type="Proteomes" id="UP000426265">
    <property type="component" value="Unassembled WGS sequence"/>
</dbReference>
<dbReference type="Proteomes" id="UP000434276">
    <property type="component" value="Unassembled WGS sequence"/>
</dbReference>
<gene>
    <name evidence="2" type="ORF">AN1_LOCUS25430</name>
    <name evidence="1" type="ORF">C24_LOCUS25261</name>
</gene>
<sequence>MIEIISQWPFKDHSICCSKSRKKKKIEGRNLELFYFKYSMGWGLLPRFVKYSLATT</sequence>
<accession>A0A5S9YDP4</accession>
<name>A0A654GB32_ARATH</name>
<proteinExistence type="predicted"/>
<accession>A0A654GB32</accession>
<protein>
    <submittedName>
        <fullName evidence="2">Uncharacterized protein</fullName>
    </submittedName>
</protein>
<evidence type="ECO:0000313" key="1">
    <source>
        <dbReference type="EMBL" id="CAA0409183.1"/>
    </source>
</evidence>
<dbReference type="EMBL" id="CACRSJ010000110">
    <property type="protein sequence ID" value="VYS70045.1"/>
    <property type="molecule type" value="Genomic_DNA"/>
</dbReference>
<dbReference type="EMBL" id="CACSHJ010000096">
    <property type="protein sequence ID" value="CAA0409183.1"/>
    <property type="molecule type" value="Genomic_DNA"/>
</dbReference>
<evidence type="ECO:0000313" key="3">
    <source>
        <dbReference type="Proteomes" id="UP000426265"/>
    </source>
</evidence>
<evidence type="ECO:0000313" key="2">
    <source>
        <dbReference type="EMBL" id="VYS70045.1"/>
    </source>
</evidence>
<dbReference type="AlphaFoldDB" id="A0A654GB32"/>
<reference evidence="2 3" key="1">
    <citation type="submission" date="2019-11" db="EMBL/GenBank/DDBJ databases">
        <authorList>
            <person name="Jiao W.-B."/>
            <person name="Schneeberger K."/>
        </authorList>
    </citation>
    <scope>NUCLEOTIDE SEQUENCE [LARGE SCALE GENOMIC DNA]</scope>
    <source>
        <strain evidence="3">cv. An-1</strain>
        <strain evidence="4">cv. C24</strain>
    </source>
</reference>
<evidence type="ECO:0000313" key="4">
    <source>
        <dbReference type="Proteomes" id="UP000434276"/>
    </source>
</evidence>
<organism evidence="2 3">
    <name type="scientific">Arabidopsis thaliana</name>
    <name type="common">Mouse-ear cress</name>
    <dbReference type="NCBI Taxonomy" id="3702"/>
    <lineage>
        <taxon>Eukaryota</taxon>
        <taxon>Viridiplantae</taxon>
        <taxon>Streptophyta</taxon>
        <taxon>Embryophyta</taxon>
        <taxon>Tracheophyta</taxon>
        <taxon>Spermatophyta</taxon>
        <taxon>Magnoliopsida</taxon>
        <taxon>eudicotyledons</taxon>
        <taxon>Gunneridae</taxon>
        <taxon>Pentapetalae</taxon>
        <taxon>rosids</taxon>
        <taxon>malvids</taxon>
        <taxon>Brassicales</taxon>
        <taxon>Brassicaceae</taxon>
        <taxon>Camelineae</taxon>
        <taxon>Arabidopsis</taxon>
    </lineage>
</organism>